<dbReference type="InterPro" id="IPR032443">
    <property type="entry name" value="RAWUL"/>
</dbReference>
<keyword evidence="5" id="KW-0539">Nucleus</keyword>
<comment type="caution">
    <text evidence="9">The sequence shown here is derived from an EMBL/GenBank/DDBJ whole genome shotgun (WGS) entry which is preliminary data.</text>
</comment>
<feature type="compositionally biased region" description="Polar residues" evidence="7">
    <location>
        <begin position="502"/>
        <end position="518"/>
    </location>
</feature>
<feature type="region of interest" description="Disordered" evidence="7">
    <location>
        <begin position="312"/>
        <end position="379"/>
    </location>
</feature>
<dbReference type="GO" id="GO:0000122">
    <property type="term" value="P:negative regulation of transcription by RNA polymerase II"/>
    <property type="evidence" value="ECO:0007669"/>
    <property type="project" value="TreeGrafter"/>
</dbReference>
<dbReference type="Gene3D" id="3.30.40.10">
    <property type="entry name" value="Zinc/RING finger domain, C3HC4 (zinc finger)"/>
    <property type="match status" value="1"/>
</dbReference>
<evidence type="ECO:0000256" key="1">
    <source>
        <dbReference type="ARBA" id="ARBA00004123"/>
    </source>
</evidence>
<protein>
    <recommendedName>
        <fullName evidence="8">RING-type domain-containing protein</fullName>
    </recommendedName>
</protein>
<dbReference type="AlphaFoldDB" id="A0A8S9XY86"/>
<feature type="compositionally biased region" description="Pro residues" evidence="7">
    <location>
        <begin position="734"/>
        <end position="747"/>
    </location>
</feature>
<evidence type="ECO:0000313" key="10">
    <source>
        <dbReference type="Proteomes" id="UP000466442"/>
    </source>
</evidence>
<feature type="region of interest" description="Disordered" evidence="7">
    <location>
        <begin position="495"/>
        <end position="518"/>
    </location>
</feature>
<evidence type="ECO:0000256" key="2">
    <source>
        <dbReference type="ARBA" id="ARBA00022723"/>
    </source>
</evidence>
<organism evidence="9 10">
    <name type="scientific">Apolygus lucorum</name>
    <name type="common">Small green plant bug</name>
    <name type="synonym">Lygocoris lucorum</name>
    <dbReference type="NCBI Taxonomy" id="248454"/>
    <lineage>
        <taxon>Eukaryota</taxon>
        <taxon>Metazoa</taxon>
        <taxon>Ecdysozoa</taxon>
        <taxon>Arthropoda</taxon>
        <taxon>Hexapoda</taxon>
        <taxon>Insecta</taxon>
        <taxon>Pterygota</taxon>
        <taxon>Neoptera</taxon>
        <taxon>Paraneoptera</taxon>
        <taxon>Hemiptera</taxon>
        <taxon>Heteroptera</taxon>
        <taxon>Panheteroptera</taxon>
        <taxon>Cimicomorpha</taxon>
        <taxon>Miridae</taxon>
        <taxon>Mirini</taxon>
        <taxon>Apolygus</taxon>
    </lineage>
</organism>
<dbReference type="OrthoDB" id="1305878at2759"/>
<dbReference type="SUPFAM" id="SSF57850">
    <property type="entry name" value="RING/U-box"/>
    <property type="match status" value="1"/>
</dbReference>
<dbReference type="PROSITE" id="PS50089">
    <property type="entry name" value="ZF_RING_2"/>
    <property type="match status" value="1"/>
</dbReference>
<dbReference type="Proteomes" id="UP000466442">
    <property type="component" value="Unassembled WGS sequence"/>
</dbReference>
<feature type="region of interest" description="Disordered" evidence="7">
    <location>
        <begin position="231"/>
        <end position="264"/>
    </location>
</feature>
<name>A0A8S9XY86_APOLU</name>
<reference evidence="9" key="1">
    <citation type="journal article" date="2021" name="Mol. Ecol. Resour.">
        <title>Apolygus lucorum genome provides insights into omnivorousness and mesophyll feeding.</title>
        <authorList>
            <person name="Liu Y."/>
            <person name="Liu H."/>
            <person name="Wang H."/>
            <person name="Huang T."/>
            <person name="Liu B."/>
            <person name="Yang B."/>
            <person name="Yin L."/>
            <person name="Li B."/>
            <person name="Zhang Y."/>
            <person name="Zhang S."/>
            <person name="Jiang F."/>
            <person name="Zhang X."/>
            <person name="Ren Y."/>
            <person name="Wang B."/>
            <person name="Wang S."/>
            <person name="Lu Y."/>
            <person name="Wu K."/>
            <person name="Fan W."/>
            <person name="Wang G."/>
        </authorList>
    </citation>
    <scope>NUCLEOTIDE SEQUENCE</scope>
    <source>
        <strain evidence="9">12Hb</strain>
    </source>
</reference>
<dbReference type="CDD" id="cd17082">
    <property type="entry name" value="RAWUL_PCGF2_like"/>
    <property type="match status" value="1"/>
</dbReference>
<sequence>MHSPKRIKVTEVNPHLICVLCRGYYIDATTIIECLHSFCKTCIVKYLQTNKYCPICDVQVHKTSPLLNIRSDKTLQNIVYKLVPSLFKSEMERRVEFYRQHPEHLPAFPEERGEIADNTPIMLPDEVLIICLEYLCDKPPAEQVPKRFLHCPAEMSLGHLIKLIRGKFNLLSTHQVNILFKDDLLPEYLTIMEVAYTYQCRRKTPIHLYYRILELKRTTIRLLEVKERKEEPVPSKLSDAESVKKENQGEEKVVKAEKRPAMSPSENTVMEKGLVIESLQERSSQPGEKVENEWKEVQLQISENGVMSVRNMKNSECSPKPAVEAPQANSGASSPTVAQLSASMTPVTHTPPVPVVPTPSSLPATTRPTTSNGPMVSLPSELTTSIVPADYRGPPRIPSSKPILSVSKVTKDQVKKDFNNVEANKLSISRVPAAGFKEKGEALNKIVSKLSPNERVIGNTSVTIRPVLNTPLPMKTYQPPISQPPIQPQPLPKVQKAERKPQQTVRYKTLTSPTKQWNPSIDRMTMLTMKQNYDMSKPPRFFKQRNMPRYLGNPASGVKPMFGASNDDASKDQKPRSPTKLPPPFTPGSPKAGKSPYPDKTTWTPRVPSPAHSSSLYNSNPYLLYSGFPGSFSPDPSMLANANPDLVRSMFANSAYHPSLPPSINMLFNPLHNVPRPTLESPPPMQRIPRTKSPKGEDKVDKPIPNLIPANLPASHVPRSPTLPSATMGMPSGPSIPPHPSHPPGSLLPPGTSSLPPRLPPPLSISSPMHHHNSLLHQPPHISSPHHPLGSPRAPSPGGSPRTSSPLHASPPKQSHPPGAFSPKLKPEQKSPSKPDKAQDPRPDPPPPPPSSSAQPTVSTMSTTTVTSSLKSTNPTTNIPVASDPLKVTEPFPSSPRVSQHDPSKPPLQPPVTPDATNPSNETKESVQKETTTCNNNVISKEKETALTQEPAATPTAPKEN</sequence>
<feature type="compositionally biased region" description="Low complexity" evidence="7">
    <location>
        <begin position="852"/>
        <end position="873"/>
    </location>
</feature>
<dbReference type="Gene3D" id="3.10.20.90">
    <property type="entry name" value="Phosphatidylinositol 3-kinase Catalytic Subunit, Chain A, domain 1"/>
    <property type="match status" value="1"/>
</dbReference>
<dbReference type="InterPro" id="IPR017907">
    <property type="entry name" value="Znf_RING_CS"/>
</dbReference>
<accession>A0A8S9XY86</accession>
<keyword evidence="2" id="KW-0479">Metal-binding</keyword>
<keyword evidence="4" id="KW-0862">Zinc</keyword>
<evidence type="ECO:0000256" key="6">
    <source>
        <dbReference type="PROSITE-ProRule" id="PRU00175"/>
    </source>
</evidence>
<evidence type="ECO:0000256" key="7">
    <source>
        <dbReference type="SAM" id="MobiDB-lite"/>
    </source>
</evidence>
<feature type="compositionally biased region" description="Polar residues" evidence="7">
    <location>
        <begin position="929"/>
        <end position="939"/>
    </location>
</feature>
<evidence type="ECO:0000259" key="8">
    <source>
        <dbReference type="PROSITE" id="PS50089"/>
    </source>
</evidence>
<feature type="domain" description="RING-type" evidence="8">
    <location>
        <begin position="18"/>
        <end position="57"/>
    </location>
</feature>
<feature type="compositionally biased region" description="Low complexity" evidence="7">
    <location>
        <begin position="775"/>
        <end position="807"/>
    </location>
</feature>
<dbReference type="InterPro" id="IPR013083">
    <property type="entry name" value="Znf_RING/FYVE/PHD"/>
</dbReference>
<gene>
    <name evidence="9" type="ORF">GE061_010760</name>
</gene>
<feature type="region of interest" description="Disordered" evidence="7">
    <location>
        <begin position="536"/>
        <end position="612"/>
    </location>
</feature>
<dbReference type="PROSITE" id="PS00518">
    <property type="entry name" value="ZF_RING_1"/>
    <property type="match status" value="1"/>
</dbReference>
<proteinExistence type="predicted"/>
<dbReference type="GO" id="GO:1990841">
    <property type="term" value="F:promoter-specific chromatin binding"/>
    <property type="evidence" value="ECO:0007669"/>
    <property type="project" value="TreeGrafter"/>
</dbReference>
<keyword evidence="3 6" id="KW-0863">Zinc-finger</keyword>
<dbReference type="Pfam" id="PF16207">
    <property type="entry name" value="RAWUL"/>
    <property type="match status" value="1"/>
</dbReference>
<feature type="compositionally biased region" description="Basic and acidic residues" evidence="7">
    <location>
        <begin position="231"/>
        <end position="260"/>
    </location>
</feature>
<keyword evidence="10" id="KW-1185">Reference proteome</keyword>
<evidence type="ECO:0000256" key="5">
    <source>
        <dbReference type="ARBA" id="ARBA00023242"/>
    </source>
</evidence>
<dbReference type="EMBL" id="WIXP02000003">
    <property type="protein sequence ID" value="KAF6213046.1"/>
    <property type="molecule type" value="Genomic_DNA"/>
</dbReference>
<feature type="region of interest" description="Disordered" evidence="7">
    <location>
        <begin position="675"/>
        <end position="961"/>
    </location>
</feature>
<dbReference type="FunFam" id="3.30.40.10:FF:000122">
    <property type="entry name" value="polycomb group RING finger protein 1"/>
    <property type="match status" value="1"/>
</dbReference>
<feature type="compositionally biased region" description="Basic and acidic residues" evidence="7">
    <location>
        <begin position="825"/>
        <end position="843"/>
    </location>
</feature>
<comment type="subcellular location">
    <subcellularLocation>
        <location evidence="1">Nucleus</location>
    </subcellularLocation>
</comment>
<dbReference type="SMART" id="SM00184">
    <property type="entry name" value="RING"/>
    <property type="match status" value="1"/>
</dbReference>
<evidence type="ECO:0000313" key="9">
    <source>
        <dbReference type="EMBL" id="KAF6213046.1"/>
    </source>
</evidence>
<feature type="compositionally biased region" description="Polar residues" evidence="7">
    <location>
        <begin position="327"/>
        <end position="344"/>
    </location>
</feature>
<evidence type="ECO:0000256" key="3">
    <source>
        <dbReference type="ARBA" id="ARBA00022771"/>
    </source>
</evidence>
<dbReference type="GO" id="GO:0035102">
    <property type="term" value="C:PRC1 complex"/>
    <property type="evidence" value="ECO:0007669"/>
    <property type="project" value="TreeGrafter"/>
</dbReference>
<dbReference type="PANTHER" id="PTHR10825">
    <property type="entry name" value="RING FINGER DOMAIN-CONTAINING, POLYCOMB GROUP COMPONENT"/>
    <property type="match status" value="1"/>
</dbReference>
<dbReference type="GO" id="GO:0008270">
    <property type="term" value="F:zinc ion binding"/>
    <property type="evidence" value="ECO:0007669"/>
    <property type="project" value="UniProtKB-KW"/>
</dbReference>
<evidence type="ECO:0000256" key="4">
    <source>
        <dbReference type="ARBA" id="ARBA00022833"/>
    </source>
</evidence>
<feature type="compositionally biased region" description="Polar residues" evidence="7">
    <location>
        <begin position="361"/>
        <end position="379"/>
    </location>
</feature>
<dbReference type="PANTHER" id="PTHR10825:SF29">
    <property type="entry name" value="POLYCOMB GROUP RING FINGER PROTEIN 1"/>
    <property type="match status" value="1"/>
</dbReference>
<dbReference type="Pfam" id="PF13923">
    <property type="entry name" value="zf-C3HC4_2"/>
    <property type="match status" value="1"/>
</dbReference>
<dbReference type="InterPro" id="IPR001841">
    <property type="entry name" value="Znf_RING"/>
</dbReference>